<dbReference type="Pfam" id="PF13600">
    <property type="entry name" value="DUF4140"/>
    <property type="match status" value="1"/>
</dbReference>
<dbReference type="EMBL" id="MSFN02000001">
    <property type="protein sequence ID" value="PTU24151.1"/>
    <property type="molecule type" value="Genomic_DNA"/>
</dbReference>
<feature type="compositionally biased region" description="Pro residues" evidence="1">
    <location>
        <begin position="501"/>
        <end position="510"/>
    </location>
</feature>
<gene>
    <name evidence="4" type="ORF">P175DRAFT_0553434</name>
</gene>
<dbReference type="PANTHER" id="PTHR31005">
    <property type="entry name" value="DUF4139 DOMAIN-CONTAINING PROTEIN"/>
    <property type="match status" value="1"/>
</dbReference>
<dbReference type="RefSeq" id="XP_040755543.1">
    <property type="nucleotide sequence ID" value="XM_040900489.1"/>
</dbReference>
<reference evidence="4 5" key="1">
    <citation type="journal article" date="2018" name="Proc. Natl. Acad. Sci. U.S.A.">
        <title>Linking secondary metabolites to gene clusters through genome sequencing of six diverse Aspergillus species.</title>
        <authorList>
            <person name="Kaerboelling I."/>
            <person name="Vesth T.C."/>
            <person name="Frisvad J.C."/>
            <person name="Nybo J.L."/>
            <person name="Theobald S."/>
            <person name="Kuo A."/>
            <person name="Bowyer P."/>
            <person name="Matsuda Y."/>
            <person name="Mondo S."/>
            <person name="Lyhne E.K."/>
            <person name="Kogle M.E."/>
            <person name="Clum A."/>
            <person name="Lipzen A."/>
            <person name="Salamov A."/>
            <person name="Ngan C.Y."/>
            <person name="Daum C."/>
            <person name="Chiniquy J."/>
            <person name="Barry K."/>
            <person name="LaButti K."/>
            <person name="Haridas S."/>
            <person name="Simmons B.A."/>
            <person name="Magnuson J.K."/>
            <person name="Mortensen U.H."/>
            <person name="Larsen T.O."/>
            <person name="Grigoriev I.V."/>
            <person name="Baker S.E."/>
            <person name="Andersen M.R."/>
        </authorList>
    </citation>
    <scope>NUCLEOTIDE SEQUENCE [LARGE SCALE GENOMIC DNA]</scope>
    <source>
        <strain evidence="4 5">IBT 24754</strain>
    </source>
</reference>
<dbReference type="OrthoDB" id="10068793at2759"/>
<evidence type="ECO:0008006" key="6">
    <source>
        <dbReference type="Google" id="ProtNLM"/>
    </source>
</evidence>
<accession>A0A2T5M6J3</accession>
<sequence>MAEIASSEVLISELPTKQIILAPKQATVVREIFTSIQPGQNEITIIGLDPKVNPESIRIEGSGSAVITDIQTNIIPRQEHFEDVYPSETEEETATSEEDEDFSEDEDGLNDPEMQEIRKEIAEVEAKLAKARNIINASISVLKMMDEYGKNLHGEKQKNVSKLDDFLSVYTVRRADEAERHHKANAELDSGQKEIAKLQRKLFRRQMRYAQEQKKASRAIRRRNEKRARIRQQRKLKVERVRREQRSFWTSDVGQIIVSLDSQMLGAFATPMSSRRSSIIEKPAGERSTEKQEPIDVVLRLSYIVPGPHWVSRYELRINSPSSSAQMTYRAEFTNSCSETWKDTRLTLSTSKASFSGIGVRIPSLEAWNIKLVTAHSKASPSWDKILNSQRQYPASNVFDPVKNKGGLFTRAQQQMQCQLQAQARLAAPAATSGLFGGLAPSYPQPQSALGFAANVSQPSTFGAPDQQSLAQSAFGSAAVPQQTGGLFGSSTQPRGFGQAPQPPPPPPPARALAAPGIPAAAAAAAAAATESANVESDLPSSDNSDPILTAGVAAELEELDDSDKDNLADTNSLVLAVLEHQDSVKQDYGMTTTYEIPGQRTLVPSHVCRRHVLAELDLKSVALTYVIVPKLREAAFLRARIKNTSSLTLHPGRVGITVDGSFVGTASLDTCGPNVYFNISLGIDPGIEVKYAKPTVRPLTGTMFFNKEDGAKFRRSCWVKNNKSTAVDLIVSDQIPVTDDEKLRLSIREPQGLEKEGDQANLQMEKRKGHGTVKLSKNGDVTWMLRLQPGQDMRLVLEYEAKVPTGNDVAAV</sequence>
<dbReference type="InterPro" id="IPR025554">
    <property type="entry name" value="DUF4140"/>
</dbReference>
<dbReference type="AlphaFoldDB" id="A0A2T5M6J3"/>
<feature type="compositionally biased region" description="Acidic residues" evidence="1">
    <location>
        <begin position="88"/>
        <end position="110"/>
    </location>
</feature>
<evidence type="ECO:0000313" key="4">
    <source>
        <dbReference type="EMBL" id="PTU24151.1"/>
    </source>
</evidence>
<organism evidence="4 5">
    <name type="scientific">Aspergillus ochraceoroseus IBT 24754</name>
    <dbReference type="NCBI Taxonomy" id="1392256"/>
    <lineage>
        <taxon>Eukaryota</taxon>
        <taxon>Fungi</taxon>
        <taxon>Dikarya</taxon>
        <taxon>Ascomycota</taxon>
        <taxon>Pezizomycotina</taxon>
        <taxon>Eurotiomycetes</taxon>
        <taxon>Eurotiomycetidae</taxon>
        <taxon>Eurotiales</taxon>
        <taxon>Aspergillaceae</taxon>
        <taxon>Aspergillus</taxon>
        <taxon>Aspergillus subgen. Nidulantes</taxon>
    </lineage>
</organism>
<dbReference type="InterPro" id="IPR011935">
    <property type="entry name" value="CHP02231"/>
</dbReference>
<proteinExistence type="predicted"/>
<dbReference type="Pfam" id="PF13598">
    <property type="entry name" value="DUF4139"/>
    <property type="match status" value="1"/>
</dbReference>
<evidence type="ECO:0000259" key="2">
    <source>
        <dbReference type="Pfam" id="PF13598"/>
    </source>
</evidence>
<dbReference type="GeneID" id="63817373"/>
<dbReference type="InterPro" id="IPR037291">
    <property type="entry name" value="DUF4139"/>
</dbReference>
<protein>
    <recommendedName>
        <fullName evidence="6">DUF4139 domain-containing protein</fullName>
    </recommendedName>
</protein>
<feature type="domain" description="DUF4139" evidence="2">
    <location>
        <begin position="299"/>
        <end position="805"/>
    </location>
</feature>
<dbReference type="Proteomes" id="UP000244073">
    <property type="component" value="Unassembled WGS sequence"/>
</dbReference>
<feature type="region of interest" description="Disordered" evidence="1">
    <location>
        <begin position="80"/>
        <end position="110"/>
    </location>
</feature>
<feature type="region of interest" description="Disordered" evidence="1">
    <location>
        <begin position="481"/>
        <end position="514"/>
    </location>
</feature>
<dbReference type="PANTHER" id="PTHR31005:SF8">
    <property type="entry name" value="DUF4139 DOMAIN-CONTAINING PROTEIN"/>
    <property type="match status" value="1"/>
</dbReference>
<comment type="caution">
    <text evidence="4">The sequence shown here is derived from an EMBL/GenBank/DDBJ whole genome shotgun (WGS) entry which is preliminary data.</text>
</comment>
<dbReference type="VEuPathDB" id="FungiDB:P175DRAFT_0553434"/>
<evidence type="ECO:0000259" key="3">
    <source>
        <dbReference type="Pfam" id="PF13600"/>
    </source>
</evidence>
<evidence type="ECO:0000313" key="5">
    <source>
        <dbReference type="Proteomes" id="UP000244073"/>
    </source>
</evidence>
<feature type="domain" description="DUF4140" evidence="3">
    <location>
        <begin position="21"/>
        <end position="140"/>
    </location>
</feature>
<name>A0A2T5M6J3_9EURO</name>
<feature type="compositionally biased region" description="Polar residues" evidence="1">
    <location>
        <begin position="481"/>
        <end position="494"/>
    </location>
</feature>
<evidence type="ECO:0000256" key="1">
    <source>
        <dbReference type="SAM" id="MobiDB-lite"/>
    </source>
</evidence>